<dbReference type="EMBL" id="UYRT01032544">
    <property type="protein sequence ID" value="VDK75215.1"/>
    <property type="molecule type" value="Genomic_DNA"/>
</dbReference>
<sequence length="71" mass="8355">CRRWFGNTTNPHSSAYRNFIDVSITVNAITTIILPIFLLSFLNVLLLCTLRNRRHLLLVSSNQRRELQVQW</sequence>
<evidence type="ECO:0000256" key="1">
    <source>
        <dbReference type="SAM" id="Phobius"/>
    </source>
</evidence>
<dbReference type="AlphaFoldDB" id="A0A183DLQ4"/>
<accession>A0A183DLQ4</accession>
<keyword evidence="1" id="KW-0812">Transmembrane</keyword>
<name>A0A183DLQ4_9BILA</name>
<reference evidence="2 3" key="2">
    <citation type="submission" date="2018-11" db="EMBL/GenBank/DDBJ databases">
        <authorList>
            <consortium name="Pathogen Informatics"/>
        </authorList>
    </citation>
    <scope>NUCLEOTIDE SEQUENCE [LARGE SCALE GENOMIC DNA]</scope>
</reference>
<evidence type="ECO:0000313" key="3">
    <source>
        <dbReference type="Proteomes" id="UP000271098"/>
    </source>
</evidence>
<protein>
    <submittedName>
        <fullName evidence="4">G_PROTEIN_RECEP_F1_2 domain-containing protein</fullName>
    </submittedName>
</protein>
<keyword evidence="1" id="KW-1133">Transmembrane helix</keyword>
<feature type="transmembrane region" description="Helical" evidence="1">
    <location>
        <begin position="24"/>
        <end position="48"/>
    </location>
</feature>
<gene>
    <name evidence="2" type="ORF">GPUH_LOCUS9647</name>
</gene>
<dbReference type="PANTHER" id="PTHR46895">
    <property type="entry name" value="PROTEIN CBG20548-RELATED"/>
    <property type="match status" value="1"/>
</dbReference>
<evidence type="ECO:0000313" key="4">
    <source>
        <dbReference type="WBParaSite" id="GPUH_0000965601-mRNA-1"/>
    </source>
</evidence>
<reference evidence="4" key="1">
    <citation type="submission" date="2016-06" db="UniProtKB">
        <authorList>
            <consortium name="WormBaseParasite"/>
        </authorList>
    </citation>
    <scope>IDENTIFICATION</scope>
</reference>
<organism evidence="4">
    <name type="scientific">Gongylonema pulchrum</name>
    <dbReference type="NCBI Taxonomy" id="637853"/>
    <lineage>
        <taxon>Eukaryota</taxon>
        <taxon>Metazoa</taxon>
        <taxon>Ecdysozoa</taxon>
        <taxon>Nematoda</taxon>
        <taxon>Chromadorea</taxon>
        <taxon>Rhabditida</taxon>
        <taxon>Spirurina</taxon>
        <taxon>Spiruromorpha</taxon>
        <taxon>Spiruroidea</taxon>
        <taxon>Gongylonematidae</taxon>
        <taxon>Gongylonema</taxon>
    </lineage>
</organism>
<dbReference type="Proteomes" id="UP000271098">
    <property type="component" value="Unassembled WGS sequence"/>
</dbReference>
<proteinExistence type="predicted"/>
<dbReference type="OrthoDB" id="10011262at2759"/>
<dbReference type="PANTHER" id="PTHR46895:SF4">
    <property type="entry name" value="G-PROTEIN COUPLED RECEPTORS FAMILY 1 PROFILE DOMAIN-CONTAINING PROTEIN"/>
    <property type="match status" value="1"/>
</dbReference>
<evidence type="ECO:0000313" key="2">
    <source>
        <dbReference type="EMBL" id="VDK75215.1"/>
    </source>
</evidence>
<dbReference type="WBParaSite" id="GPUH_0000965601-mRNA-1">
    <property type="protein sequence ID" value="GPUH_0000965601-mRNA-1"/>
    <property type="gene ID" value="GPUH_0000965601"/>
</dbReference>
<keyword evidence="3" id="KW-1185">Reference proteome</keyword>
<keyword evidence="1" id="KW-0472">Membrane</keyword>